<keyword evidence="18" id="KW-0539">Nucleus</keyword>
<feature type="region of interest" description="Disordered" evidence="25">
    <location>
        <begin position="166"/>
        <end position="297"/>
    </location>
</feature>
<evidence type="ECO:0000256" key="5">
    <source>
        <dbReference type="ARBA" id="ARBA00004510"/>
    </source>
</evidence>
<evidence type="ECO:0000256" key="21">
    <source>
        <dbReference type="ARBA" id="ARBA00066012"/>
    </source>
</evidence>
<dbReference type="CDD" id="cd08321">
    <property type="entry name" value="Pyrin_ASC-like"/>
    <property type="match status" value="1"/>
</dbReference>
<evidence type="ECO:0000256" key="23">
    <source>
        <dbReference type="PROSITE-ProRule" id="PRU00024"/>
    </source>
</evidence>
<feature type="region of interest" description="Disordered" evidence="25">
    <location>
        <begin position="804"/>
        <end position="878"/>
    </location>
</feature>
<evidence type="ECO:0000256" key="17">
    <source>
        <dbReference type="ARBA" id="ARBA00023212"/>
    </source>
</evidence>
<dbReference type="GO" id="GO:0008270">
    <property type="term" value="F:zinc ion binding"/>
    <property type="evidence" value="ECO:0007669"/>
    <property type="project" value="UniProtKB-KW"/>
</dbReference>
<evidence type="ECO:0000256" key="2">
    <source>
        <dbReference type="ARBA" id="ARBA00004245"/>
    </source>
</evidence>
<keyword evidence="15" id="KW-0395">Inflammatory response</keyword>
<keyword evidence="11 23" id="KW-0863">Zinc-finger</keyword>
<dbReference type="GO" id="GO:0045087">
    <property type="term" value="P:innate immune response"/>
    <property type="evidence" value="ECO:0007669"/>
    <property type="project" value="UniProtKB-KW"/>
</dbReference>
<dbReference type="InterPro" id="IPR004020">
    <property type="entry name" value="DAPIN"/>
</dbReference>
<evidence type="ECO:0000256" key="7">
    <source>
        <dbReference type="ARBA" id="ARBA00022553"/>
    </source>
</evidence>
<comment type="caution">
    <text evidence="28">The sequence shown here is derived from an EMBL/GenBank/DDBJ whole genome shotgun (WGS) entry which is preliminary data.</text>
</comment>
<keyword evidence="8" id="KW-0399">Innate immunity</keyword>
<keyword evidence="12" id="KW-0862">Zinc</keyword>
<evidence type="ECO:0000256" key="20">
    <source>
        <dbReference type="ARBA" id="ARBA00023329"/>
    </source>
</evidence>
<keyword evidence="16" id="KW-0009">Actin-binding</keyword>
<keyword evidence="13" id="KW-0391">Immunity</keyword>
<evidence type="ECO:0000256" key="24">
    <source>
        <dbReference type="SAM" id="Coils"/>
    </source>
</evidence>
<keyword evidence="14 24" id="KW-0175">Coiled coil</keyword>
<dbReference type="EMBL" id="JWIN03000071">
    <property type="protein sequence ID" value="KAB1251765.1"/>
    <property type="molecule type" value="Genomic_DNA"/>
</dbReference>
<keyword evidence="29" id="KW-1185">Reference proteome</keyword>
<feature type="domain" description="Pyrin" evidence="27">
    <location>
        <begin position="54"/>
        <end position="145"/>
    </location>
</feature>
<evidence type="ECO:0000313" key="29">
    <source>
        <dbReference type="Proteomes" id="UP000299084"/>
    </source>
</evidence>
<keyword evidence="20" id="KW-0968">Cytoplasmic vesicle</keyword>
<keyword evidence="6" id="KW-0963">Cytoplasm</keyword>
<keyword evidence="10" id="KW-0479">Metal-binding</keyword>
<dbReference type="FunFam" id="1.10.533.10:FF:000048">
    <property type="entry name" value="MEFV, pyrin innate immunity regulator"/>
    <property type="match status" value="1"/>
</dbReference>
<dbReference type="SMART" id="SM00336">
    <property type="entry name" value="BBOX"/>
    <property type="match status" value="1"/>
</dbReference>
<evidence type="ECO:0000256" key="8">
    <source>
        <dbReference type="ARBA" id="ARBA00022588"/>
    </source>
</evidence>
<keyword evidence="7" id="KW-0597">Phosphoprotein</keyword>
<dbReference type="Pfam" id="PF00643">
    <property type="entry name" value="zf-B_box"/>
    <property type="match status" value="1"/>
</dbReference>
<evidence type="ECO:0000256" key="1">
    <source>
        <dbReference type="ARBA" id="ARBA00004123"/>
    </source>
</evidence>
<evidence type="ECO:0000259" key="26">
    <source>
        <dbReference type="PROSITE" id="PS50119"/>
    </source>
</evidence>
<evidence type="ECO:0000259" key="27">
    <source>
        <dbReference type="PROSITE" id="PS50824"/>
    </source>
</evidence>
<organism evidence="28 29">
    <name type="scientific">Camelus dromedarius</name>
    <name type="common">Dromedary</name>
    <name type="synonym">Arabian camel</name>
    <dbReference type="NCBI Taxonomy" id="9838"/>
    <lineage>
        <taxon>Eukaryota</taxon>
        <taxon>Metazoa</taxon>
        <taxon>Chordata</taxon>
        <taxon>Craniata</taxon>
        <taxon>Vertebrata</taxon>
        <taxon>Euteleostomi</taxon>
        <taxon>Mammalia</taxon>
        <taxon>Eutheria</taxon>
        <taxon>Laurasiatheria</taxon>
        <taxon>Artiodactyla</taxon>
        <taxon>Tylopoda</taxon>
        <taxon>Camelidae</taxon>
        <taxon>Camelus</taxon>
    </lineage>
</organism>
<dbReference type="SUPFAM" id="SSF47986">
    <property type="entry name" value="DEATH domain"/>
    <property type="match status" value="1"/>
</dbReference>
<comment type="subcellular location">
    <subcellularLocation>
        <location evidence="5">Cell projection</location>
        <location evidence="5">Lamellipodium</location>
    </subcellularLocation>
    <subcellularLocation>
        <location evidence="4">Cell projection</location>
        <location evidence="4">Ruffle</location>
    </subcellularLocation>
    <subcellularLocation>
        <location evidence="2">Cytoplasm</location>
        <location evidence="2">Cytoskeleton</location>
    </subcellularLocation>
    <subcellularLocation>
        <location evidence="3">Cytoplasmic vesicle</location>
        <location evidence="3">Autophagosome</location>
    </subcellularLocation>
    <subcellularLocation>
        <location evidence="1">Nucleus</location>
    </subcellularLocation>
</comment>
<dbReference type="Proteomes" id="UP000299084">
    <property type="component" value="Unassembled WGS sequence"/>
</dbReference>
<name>A0A5N4BYR6_CAMDR</name>
<dbReference type="GO" id="GO:0031410">
    <property type="term" value="C:cytoplasmic vesicle"/>
    <property type="evidence" value="ECO:0007669"/>
    <property type="project" value="UniProtKB-KW"/>
</dbReference>
<evidence type="ECO:0000313" key="28">
    <source>
        <dbReference type="EMBL" id="KAB1251765.1"/>
    </source>
</evidence>
<dbReference type="InterPro" id="IPR000315">
    <property type="entry name" value="Znf_B-box"/>
</dbReference>
<dbReference type="Pfam" id="PF02758">
    <property type="entry name" value="PYRIN"/>
    <property type="match status" value="1"/>
</dbReference>
<evidence type="ECO:0000256" key="16">
    <source>
        <dbReference type="ARBA" id="ARBA00023203"/>
    </source>
</evidence>
<evidence type="ECO:0000256" key="13">
    <source>
        <dbReference type="ARBA" id="ARBA00022859"/>
    </source>
</evidence>
<dbReference type="CDD" id="cd19771">
    <property type="entry name" value="Bbox2_TRIM20"/>
    <property type="match status" value="1"/>
</dbReference>
<dbReference type="PANTHER" id="PTHR24103">
    <property type="entry name" value="E3 UBIQUITIN-PROTEIN LIGASE TRIM"/>
    <property type="match status" value="1"/>
</dbReference>
<dbReference type="GO" id="GO:0032731">
    <property type="term" value="P:positive regulation of interleukin-1 beta production"/>
    <property type="evidence" value="ECO:0007669"/>
    <property type="project" value="UniProtKB-ARBA"/>
</dbReference>
<dbReference type="GO" id="GO:0005634">
    <property type="term" value="C:nucleus"/>
    <property type="evidence" value="ECO:0007669"/>
    <property type="project" value="UniProtKB-SubCell"/>
</dbReference>
<dbReference type="STRING" id="9838.ENSCDRP00005027376"/>
<evidence type="ECO:0000256" key="14">
    <source>
        <dbReference type="ARBA" id="ARBA00023054"/>
    </source>
</evidence>
<evidence type="ECO:0000256" key="12">
    <source>
        <dbReference type="ARBA" id="ARBA00022833"/>
    </source>
</evidence>
<protein>
    <recommendedName>
        <fullName evidence="22">Pyrin</fullName>
    </recommendedName>
</protein>
<dbReference type="InterPro" id="IPR011029">
    <property type="entry name" value="DEATH-like_dom_sf"/>
</dbReference>
<feature type="domain" description="B box-type" evidence="26">
    <location>
        <begin position="501"/>
        <end position="543"/>
    </location>
</feature>
<dbReference type="AlphaFoldDB" id="A0A5N4BYR6"/>
<comment type="subunit">
    <text evidence="21">Homotrimer. Interacts (via the B box-type zinc finger) with PSTPIP1. Interacts (via the B30.2/SPRY domain) with several components of the inflammasome complex, including CASP1 p20 and p10 subunits, CASP5, PYCARD, NLRP1, NLRP2 and NLRP3, as well as with unprocessed IL1B; this interaction may lead to autophagic degradation of these proteins. Component of the AIM2 PANoptosome complex, a multiprotein complex that drives inflammatory cell death (PANoptosis). Interacts with NFKBIA and RELA. Interacts weakly with VASP and ACTR3. Interacts with active ULK1 (phosphorylated on 'Ser-317') and BECN1 simultaneously. Also interacts with ATG16L1 (via WD repeats), and with ATG8 family members, including GABARAP, GABARAPL1 and, to a lesser extent, GABARAPL2, MAP1LC3A/LC3A and MAP1LC3C/LC3C. Interacts with TRIM21. Interacts with YWHAB, YWHAE, YWHAG, YWHAH, YWHAQ and YWHAZ; the interaction is required for the down-regulation of pyrin pro-inflammatory activity.</text>
</comment>
<keyword evidence="9" id="KW-0493">Microtubule</keyword>
<dbReference type="PROSITE" id="PS50824">
    <property type="entry name" value="DAPIN"/>
    <property type="match status" value="1"/>
</dbReference>
<dbReference type="GO" id="GO:0005874">
    <property type="term" value="C:microtubule"/>
    <property type="evidence" value="ECO:0007669"/>
    <property type="project" value="UniProtKB-KW"/>
</dbReference>
<evidence type="ECO:0000256" key="4">
    <source>
        <dbReference type="ARBA" id="ARBA00004466"/>
    </source>
</evidence>
<evidence type="ECO:0000256" key="6">
    <source>
        <dbReference type="ARBA" id="ARBA00022490"/>
    </source>
</evidence>
<feature type="compositionally biased region" description="Low complexity" evidence="25">
    <location>
        <begin position="260"/>
        <end position="278"/>
    </location>
</feature>
<dbReference type="GO" id="GO:0030027">
    <property type="term" value="C:lamellipodium"/>
    <property type="evidence" value="ECO:0007669"/>
    <property type="project" value="UniProtKB-SubCell"/>
</dbReference>
<dbReference type="GO" id="GO:0006954">
    <property type="term" value="P:inflammatory response"/>
    <property type="evidence" value="ECO:0007669"/>
    <property type="project" value="UniProtKB-KW"/>
</dbReference>
<dbReference type="GO" id="GO:0050727">
    <property type="term" value="P:regulation of inflammatory response"/>
    <property type="evidence" value="ECO:0007669"/>
    <property type="project" value="UniProtKB-ARBA"/>
</dbReference>
<evidence type="ECO:0000256" key="15">
    <source>
        <dbReference type="ARBA" id="ARBA00023198"/>
    </source>
</evidence>
<proteinExistence type="predicted"/>
<dbReference type="Gene3D" id="1.10.533.10">
    <property type="entry name" value="Death Domain, Fas"/>
    <property type="match status" value="1"/>
</dbReference>
<dbReference type="SMART" id="SM01289">
    <property type="entry name" value="PYRIN"/>
    <property type="match status" value="1"/>
</dbReference>
<dbReference type="InterPro" id="IPR050143">
    <property type="entry name" value="TRIM/RBCC"/>
</dbReference>
<keyword evidence="19" id="KW-0966">Cell projection</keyword>
<dbReference type="GO" id="GO:0003779">
    <property type="term" value="F:actin binding"/>
    <property type="evidence" value="ECO:0007669"/>
    <property type="project" value="UniProtKB-KW"/>
</dbReference>
<reference evidence="28 29" key="1">
    <citation type="journal article" date="2019" name="Mol. Ecol. Resour.">
        <title>Improving Illumina assemblies with Hi-C and long reads: an example with the North African dromedary.</title>
        <authorList>
            <person name="Elbers J.P."/>
            <person name="Rogers M.F."/>
            <person name="Perelman P.L."/>
            <person name="Proskuryakova A.A."/>
            <person name="Serdyukova N.A."/>
            <person name="Johnson W.E."/>
            <person name="Horin P."/>
            <person name="Corander J."/>
            <person name="Murphy D."/>
            <person name="Burger P.A."/>
        </authorList>
    </citation>
    <scope>NUCLEOTIDE SEQUENCE [LARGE SCALE GENOMIC DNA]</scope>
    <source>
        <strain evidence="28">Drom800</strain>
        <tissue evidence="28">Blood</tissue>
    </source>
</reference>
<dbReference type="GO" id="GO:0001726">
    <property type="term" value="C:ruffle"/>
    <property type="evidence" value="ECO:0007669"/>
    <property type="project" value="UniProtKB-SubCell"/>
</dbReference>
<evidence type="ECO:0000256" key="18">
    <source>
        <dbReference type="ARBA" id="ARBA00023242"/>
    </source>
</evidence>
<dbReference type="FunFam" id="3.30.160.60:FF:001023">
    <property type="entry name" value="MEFV, pyrin innate immunity regulator"/>
    <property type="match status" value="1"/>
</dbReference>
<dbReference type="PROSITE" id="PS50119">
    <property type="entry name" value="ZF_BBOX"/>
    <property type="match status" value="1"/>
</dbReference>
<dbReference type="GO" id="GO:0005776">
    <property type="term" value="C:autophagosome"/>
    <property type="evidence" value="ECO:0007669"/>
    <property type="project" value="UniProtKB-SubCell"/>
</dbReference>
<evidence type="ECO:0000256" key="11">
    <source>
        <dbReference type="ARBA" id="ARBA00022771"/>
    </source>
</evidence>
<evidence type="ECO:0000256" key="10">
    <source>
        <dbReference type="ARBA" id="ARBA00022723"/>
    </source>
</evidence>
<feature type="coiled-coil region" evidence="24">
    <location>
        <begin position="547"/>
        <end position="610"/>
    </location>
</feature>
<keyword evidence="17" id="KW-0206">Cytoskeleton</keyword>
<evidence type="ECO:0000256" key="25">
    <source>
        <dbReference type="SAM" id="MobiDB-lite"/>
    </source>
</evidence>
<evidence type="ECO:0000256" key="9">
    <source>
        <dbReference type="ARBA" id="ARBA00022701"/>
    </source>
</evidence>
<dbReference type="Gene3D" id="3.30.160.60">
    <property type="entry name" value="Classic Zinc Finger"/>
    <property type="match status" value="1"/>
</dbReference>
<evidence type="ECO:0000256" key="3">
    <source>
        <dbReference type="ARBA" id="ARBA00004419"/>
    </source>
</evidence>
<dbReference type="SUPFAM" id="SSF57845">
    <property type="entry name" value="B-box zinc-binding domain"/>
    <property type="match status" value="1"/>
</dbReference>
<sequence>MKTQNISCAFSVISQAASSHSPSGLQDKEPLFPKCFCSPQKPDRCLQPLLVNMMAKTRSDHLLYSLEELVPYDFEKFKFKLQNTSLEREHSRIPRGQLQTAKPVKLATLLVTHYGEEYAVRLTLQVLRAINQHLLAEELHRAVVPEYQMQEGGTDSSAMPYSSAEIKPKSLKIPDGLEGDKQRQSGDMAGCPPSIQPEAGRGPQKKPQGKRRDLKGTEVLDVQGKPGARNMTLSSKRGPFPSKPQGEKGSDSSVRLRRNASSAGRLQGLSSGSLAGSLGRRELRTSEAYSPSGKKRPKSLEFAISPVETEFLNPEILLLQDKMRSENPGSAATPREVAILTVGATGAPERGSKNPQHPMTLEGGALRNTLSNVSLAGKKTWEHPESTVCSEKNGIEAPETSKTLEEVVGGVLHEPSDPEDYPSSGRLQNKAVCPLCRAQEGDPVGGSCVHNSCNCSIASGDPEPSCGCSPSCPRCQDLHPGKSYGSCEQQEGLQMAGLSPKSLPQCKRHMKQVQLLFCEDHGEPICLICRLSQEHQGHRVRPIEEAALEYKEQIQKQLEHLKELRKSGEKQRSQGDKKTENFLKQTETQKQRVQNQLEQLCQFLEQQEQLFVAWLEELGQTIGQVRETYGTRVSRDIALLDELIGELEAKQCQPEWELMKDIGVTLHRAKMVTAPELWTTPPEVKERIHLLYQKSEFVEKSMKHFLGSHSDSAFRVFKIYPYPRNLTQTPFLLLETLRSEMETFSALPPPQSLRLAISHWLFASELPFPATTGFRQSVPGIVPAGHGGLKPAFCFPSPKYSQRESGCRQPGLPEVLKAPPAGSEPRLLKRRQSAQNEETKLPHRKRGTGRDVTAADALLLPEGTASLPSSPTDGGAHQ</sequence>
<gene>
    <name evidence="28" type="primary">Pyrin</name>
    <name evidence="28" type="ORF">Cadr_000030761</name>
</gene>
<evidence type="ECO:0000256" key="22">
    <source>
        <dbReference type="ARBA" id="ARBA00071077"/>
    </source>
</evidence>
<evidence type="ECO:0000256" key="19">
    <source>
        <dbReference type="ARBA" id="ARBA00023273"/>
    </source>
</evidence>
<accession>A0A5N4BYR6</accession>